<name>A0A175WDS4_9PEZI</name>
<evidence type="ECO:0000313" key="1">
    <source>
        <dbReference type="EMBL" id="KXX81813.1"/>
    </source>
</evidence>
<organism evidence="1 2">
    <name type="scientific">Madurella mycetomatis</name>
    <dbReference type="NCBI Taxonomy" id="100816"/>
    <lineage>
        <taxon>Eukaryota</taxon>
        <taxon>Fungi</taxon>
        <taxon>Dikarya</taxon>
        <taxon>Ascomycota</taxon>
        <taxon>Pezizomycotina</taxon>
        <taxon>Sordariomycetes</taxon>
        <taxon>Sordariomycetidae</taxon>
        <taxon>Sordariales</taxon>
        <taxon>Sordariales incertae sedis</taxon>
        <taxon>Madurella</taxon>
    </lineage>
</organism>
<protein>
    <submittedName>
        <fullName evidence="1">Uncharacterized protein</fullName>
    </submittedName>
</protein>
<accession>A0A175WDS4</accession>
<sequence>MASLRSLATQCFTPANSRALFVKVTPAPGNLTERRAVLRALRQYADIEVFKKLHDPSSFVSVAASHSSAVGIIARSPLQFDYRPEHDHAPASSVKKPSANKTFTVTIFREPDYKHKTHIKESPVYGRWPQEESLFHETSFARGALRLAVPRDMAWEGLSDWETGGQLEGPETHASLLSGKKDFAEARLLRKMNRSTFRSLTELYTARHGTNKAQ</sequence>
<comment type="caution">
    <text evidence="1">The sequence shown here is derived from an EMBL/GenBank/DDBJ whole genome shotgun (WGS) entry which is preliminary data.</text>
</comment>
<evidence type="ECO:0000313" key="2">
    <source>
        <dbReference type="Proteomes" id="UP000078237"/>
    </source>
</evidence>
<dbReference type="OrthoDB" id="5367448at2759"/>
<dbReference type="VEuPathDB" id="FungiDB:MMYC01_202987"/>
<proteinExistence type="predicted"/>
<dbReference type="Proteomes" id="UP000078237">
    <property type="component" value="Unassembled WGS sequence"/>
</dbReference>
<gene>
    <name evidence="1" type="ORF">MMYC01_202987</name>
</gene>
<keyword evidence="2" id="KW-1185">Reference proteome</keyword>
<reference evidence="1 2" key="1">
    <citation type="journal article" date="2016" name="Genome Announc.">
        <title>Genome Sequence of Madurella mycetomatis mm55, Isolated from a Human Mycetoma Case in Sudan.</title>
        <authorList>
            <person name="Smit S."/>
            <person name="Derks M.F."/>
            <person name="Bervoets S."/>
            <person name="Fahal A."/>
            <person name="van Leeuwen W."/>
            <person name="van Belkum A."/>
            <person name="van de Sande W.W."/>
        </authorList>
    </citation>
    <scope>NUCLEOTIDE SEQUENCE [LARGE SCALE GENOMIC DNA]</scope>
    <source>
        <strain evidence="2">mm55</strain>
    </source>
</reference>
<dbReference type="AlphaFoldDB" id="A0A175WDS4"/>
<dbReference type="EMBL" id="LCTW02000027">
    <property type="protein sequence ID" value="KXX81813.1"/>
    <property type="molecule type" value="Genomic_DNA"/>
</dbReference>